<dbReference type="EMBL" id="MT233524">
    <property type="protein sequence ID" value="QJA17839.1"/>
    <property type="molecule type" value="Genomic_DNA"/>
</dbReference>
<evidence type="ECO:0000256" key="1">
    <source>
        <dbReference type="SAM" id="Phobius"/>
    </source>
</evidence>
<keyword evidence="3" id="KW-1185">Reference proteome</keyword>
<protein>
    <recommendedName>
        <fullName evidence="4">Deoxynucleoside-5'-monophosphatase</fullName>
    </recommendedName>
</protein>
<gene>
    <name evidence="2" type="ORF">vBSenI1_78</name>
</gene>
<dbReference type="Proteomes" id="UP000516571">
    <property type="component" value="Segment"/>
</dbReference>
<sequence>MRGHSFQRIGRRYYRHRRCVGLWSLIVDLLLPAIYQRAMLDKLNPFNGERNKMNQVKTNITRNFPHISRVMIWDLDGTIVNSFHRVAPCFDNDGNLDLNKYKNEACKHDLIMQDTLLPLVTYMRQCMNDANTLNIICTARLMSKSDYYYLRKQGLRGRRGSNIRVFSRDTLHKYFEADKVSEIYHSKDDIYKSHYFELFKQLYPNADFTMIDDHKGVLAAAASYGFKTLDAQAINDILSIGVTLIGETFIDESLEDDNDYQFLADRLKLCWEGMTEEERAEYSCSPQQYIEKLKVA</sequence>
<evidence type="ECO:0000313" key="3">
    <source>
        <dbReference type="Proteomes" id="UP000516571"/>
    </source>
</evidence>
<organism evidence="2 3">
    <name type="scientific">Salmonella phage vB_Sen_I1</name>
    <dbReference type="NCBI Taxonomy" id="2723910"/>
    <lineage>
        <taxon>Viruses</taxon>
        <taxon>Duplodnaviria</taxon>
        <taxon>Heunggongvirae</taxon>
        <taxon>Uroviricota</taxon>
        <taxon>Caudoviricetes</taxon>
        <taxon>Demerecviridae</taxon>
        <taxon>Markadamsvirinae</taxon>
        <taxon>Tequintavirus</taxon>
        <taxon>Tequintavirus tvI1</taxon>
    </lineage>
</organism>
<accession>A0A7L5CDR6</accession>
<feature type="transmembrane region" description="Helical" evidence="1">
    <location>
        <begin position="20"/>
        <end position="38"/>
    </location>
</feature>
<keyword evidence="1" id="KW-0812">Transmembrane</keyword>
<reference evidence="2 3" key="1">
    <citation type="submission" date="2020-03" db="EMBL/GenBank/DDBJ databases">
        <authorList>
            <person name="Grabski M.Z."/>
        </authorList>
    </citation>
    <scope>NUCLEOTIDE SEQUENCE [LARGE SCALE GENOMIC DNA]</scope>
    <source>
        <strain evidence="3">vB_Sen_I1</strain>
    </source>
</reference>
<dbReference type="InterPro" id="IPR023214">
    <property type="entry name" value="HAD_sf"/>
</dbReference>
<dbReference type="Gene3D" id="3.40.50.1000">
    <property type="entry name" value="HAD superfamily/HAD-like"/>
    <property type="match status" value="1"/>
</dbReference>
<proteinExistence type="predicted"/>
<evidence type="ECO:0000313" key="2">
    <source>
        <dbReference type="EMBL" id="QJA17839.1"/>
    </source>
</evidence>
<name>A0A7L5CDR6_9CAUD</name>
<evidence type="ECO:0008006" key="4">
    <source>
        <dbReference type="Google" id="ProtNLM"/>
    </source>
</evidence>
<keyword evidence="1" id="KW-0472">Membrane</keyword>
<keyword evidence="1" id="KW-1133">Transmembrane helix</keyword>